<gene>
    <name evidence="2" type="ORF">DHL47_10785</name>
</gene>
<keyword evidence="1" id="KW-0812">Transmembrane</keyword>
<evidence type="ECO:0000256" key="1">
    <source>
        <dbReference type="SAM" id="Phobius"/>
    </source>
</evidence>
<dbReference type="RefSeq" id="WP_128836139.1">
    <property type="nucleotide sequence ID" value="NZ_QFAY01000024.1"/>
</dbReference>
<feature type="transmembrane region" description="Helical" evidence="1">
    <location>
        <begin position="12"/>
        <end position="33"/>
    </location>
</feature>
<dbReference type="PANTHER" id="PTHR40044">
    <property type="entry name" value="INTEGRAL MEMBRANE PROTEIN-RELATED"/>
    <property type="match status" value="1"/>
</dbReference>
<name>A0ABS5AYY7_9STRE</name>
<proteinExistence type="predicted"/>
<comment type="caution">
    <text evidence="2">The sequence shown here is derived from an EMBL/GenBank/DDBJ whole genome shotgun (WGS) entry which is preliminary data.</text>
</comment>
<accession>A0ABS5AYY7</accession>
<feature type="transmembrane region" description="Helical" evidence="1">
    <location>
        <begin position="108"/>
        <end position="131"/>
    </location>
</feature>
<organism evidence="2 3">
    <name type="scientific">Streptococcus panodentis</name>
    <dbReference type="NCBI Taxonomy" id="1581472"/>
    <lineage>
        <taxon>Bacteria</taxon>
        <taxon>Bacillati</taxon>
        <taxon>Bacillota</taxon>
        <taxon>Bacilli</taxon>
        <taxon>Lactobacillales</taxon>
        <taxon>Streptococcaceae</taxon>
        <taxon>Streptococcus</taxon>
    </lineage>
</organism>
<feature type="transmembrane region" description="Helical" evidence="1">
    <location>
        <begin position="137"/>
        <end position="158"/>
    </location>
</feature>
<keyword evidence="1" id="KW-1133">Transmembrane helix</keyword>
<keyword evidence="3" id="KW-1185">Reference proteome</keyword>
<evidence type="ECO:0000313" key="3">
    <source>
        <dbReference type="Proteomes" id="UP001519349"/>
    </source>
</evidence>
<feature type="transmembrane region" description="Helical" evidence="1">
    <location>
        <begin position="79"/>
        <end position="96"/>
    </location>
</feature>
<dbReference type="PANTHER" id="PTHR40044:SF1">
    <property type="entry name" value="INTEGRAL MEMBRANE PROTEIN"/>
    <property type="match status" value="1"/>
</dbReference>
<dbReference type="Pfam" id="PF06177">
    <property type="entry name" value="QueT"/>
    <property type="match status" value="1"/>
</dbReference>
<dbReference type="PIRSF" id="PIRSF031501">
    <property type="entry name" value="QueT"/>
    <property type="match status" value="1"/>
</dbReference>
<keyword evidence="1" id="KW-0472">Membrane</keyword>
<protein>
    <submittedName>
        <fullName evidence="2">Queuosine transporter QueT</fullName>
    </submittedName>
</protein>
<evidence type="ECO:0000313" key="2">
    <source>
        <dbReference type="EMBL" id="MBP2621790.1"/>
    </source>
</evidence>
<reference evidence="2 3" key="1">
    <citation type="submission" date="2018-05" db="EMBL/GenBank/DDBJ databases">
        <title>Draft genome sequence of Streptococcus panodentis CCUG 70867T.</title>
        <authorList>
            <person name="Salva-Serra F."/>
            <person name="Mendez V."/>
            <person name="Jaen-Luchoro D."/>
            <person name="Gonzales-Siles L."/>
            <person name="Karlsson R."/>
            <person name="Engstrom-Jakobsson H."/>
            <person name="Busquets A."/>
            <person name="Gomila M."/>
            <person name="Pineiro-Iglesias B."/>
            <person name="Bennasar-Figueras A."/>
            <person name="Seeger M."/>
            <person name="Moore E."/>
        </authorList>
    </citation>
    <scope>NUCLEOTIDE SEQUENCE [LARGE SCALE GENOMIC DNA]</scope>
    <source>
        <strain evidence="2 3">CCUG 70867</strain>
    </source>
</reference>
<dbReference type="InterPro" id="IPR010387">
    <property type="entry name" value="QueT"/>
</dbReference>
<dbReference type="EMBL" id="QFAY01000024">
    <property type="protein sequence ID" value="MBP2621790.1"/>
    <property type="molecule type" value="Genomic_DNA"/>
</dbReference>
<dbReference type="Proteomes" id="UP001519349">
    <property type="component" value="Unassembled WGS sequence"/>
</dbReference>
<sequence>MQKLTARDMAQIAVVAAVYVVLTVTPPFNVISFGAVQFRIAEMLNFTAFYNKKYIIGVTLGCVIANFFSPMLIDVLVGGGSTLVFLTLGVVLFGKFKDRFILGGLMRLDHFYFSLFFSLSMVTIAAELHFLMGAPFFFTWLTTAAGELASLLIGALLINRLAAYIDLTQ</sequence>